<gene>
    <name evidence="1" type="ORF">XELAEV_18033673mg</name>
</gene>
<accession>A0A974HEM7</accession>
<proteinExistence type="predicted"/>
<evidence type="ECO:0000313" key="1">
    <source>
        <dbReference type="EMBL" id="OCT74686.1"/>
    </source>
</evidence>
<evidence type="ECO:0000313" key="2">
    <source>
        <dbReference type="Proteomes" id="UP000694892"/>
    </source>
</evidence>
<protein>
    <submittedName>
        <fullName evidence="1">Uncharacterized protein</fullName>
    </submittedName>
</protein>
<name>A0A974HEM7_XENLA</name>
<dbReference type="EMBL" id="CM004477">
    <property type="protein sequence ID" value="OCT74686.1"/>
    <property type="molecule type" value="Genomic_DNA"/>
</dbReference>
<dbReference type="Proteomes" id="UP000694892">
    <property type="component" value="Chromosome 6S"/>
</dbReference>
<reference evidence="2" key="1">
    <citation type="journal article" date="2016" name="Nature">
        <title>Genome evolution in the allotetraploid frog Xenopus laevis.</title>
        <authorList>
            <person name="Session A.M."/>
            <person name="Uno Y."/>
            <person name="Kwon T."/>
            <person name="Chapman J.A."/>
            <person name="Toyoda A."/>
            <person name="Takahashi S."/>
            <person name="Fukui A."/>
            <person name="Hikosaka A."/>
            <person name="Suzuki A."/>
            <person name="Kondo M."/>
            <person name="van Heeringen S.J."/>
            <person name="Quigley I."/>
            <person name="Heinz S."/>
            <person name="Ogino H."/>
            <person name="Ochi H."/>
            <person name="Hellsten U."/>
            <person name="Lyons J.B."/>
            <person name="Simakov O."/>
            <person name="Putnam N."/>
            <person name="Stites J."/>
            <person name="Kuroki Y."/>
            <person name="Tanaka T."/>
            <person name="Michiue T."/>
            <person name="Watanabe M."/>
            <person name="Bogdanovic O."/>
            <person name="Lister R."/>
            <person name="Georgiou G."/>
            <person name="Paranjpe S.S."/>
            <person name="van Kruijsbergen I."/>
            <person name="Shu S."/>
            <person name="Carlson J."/>
            <person name="Kinoshita T."/>
            <person name="Ohta Y."/>
            <person name="Mawaribuchi S."/>
            <person name="Jenkins J."/>
            <person name="Grimwood J."/>
            <person name="Schmutz J."/>
            <person name="Mitros T."/>
            <person name="Mozaffari S.V."/>
            <person name="Suzuki Y."/>
            <person name="Haramoto Y."/>
            <person name="Yamamoto T.S."/>
            <person name="Takagi C."/>
            <person name="Heald R."/>
            <person name="Miller K."/>
            <person name="Haudenschild C."/>
            <person name="Kitzman J."/>
            <person name="Nakayama T."/>
            <person name="Izutsu Y."/>
            <person name="Robert J."/>
            <person name="Fortriede J."/>
            <person name="Burns K."/>
            <person name="Lotay V."/>
            <person name="Karimi K."/>
            <person name="Yasuoka Y."/>
            <person name="Dichmann D.S."/>
            <person name="Flajnik M.F."/>
            <person name="Houston D.W."/>
            <person name="Shendure J."/>
            <person name="DuPasquier L."/>
            <person name="Vize P.D."/>
            <person name="Zorn A.M."/>
            <person name="Ito M."/>
            <person name="Marcotte E.M."/>
            <person name="Wallingford J.B."/>
            <person name="Ito Y."/>
            <person name="Asashima M."/>
            <person name="Ueno N."/>
            <person name="Matsuda Y."/>
            <person name="Veenstra G.J."/>
            <person name="Fujiyama A."/>
            <person name="Harland R.M."/>
            <person name="Taira M."/>
            <person name="Rokhsar D.S."/>
        </authorList>
    </citation>
    <scope>NUCLEOTIDE SEQUENCE [LARGE SCALE GENOMIC DNA]</scope>
    <source>
        <strain evidence="2">J</strain>
    </source>
</reference>
<sequence>MTFVYSEADITRITGMIKPMDNFLSKPDAVTEFKELEKVKRKCVAFEVHQQTLVEYIKCNRIPRGLRSHLRPTMFARNESFCQKWETILNKCSLDLMVVIVEEIQGKLPTLM</sequence>
<dbReference type="AlphaFoldDB" id="A0A974HEM7"/>
<organism evidence="1 2">
    <name type="scientific">Xenopus laevis</name>
    <name type="common">African clawed frog</name>
    <dbReference type="NCBI Taxonomy" id="8355"/>
    <lineage>
        <taxon>Eukaryota</taxon>
        <taxon>Metazoa</taxon>
        <taxon>Chordata</taxon>
        <taxon>Craniata</taxon>
        <taxon>Vertebrata</taxon>
        <taxon>Euteleostomi</taxon>
        <taxon>Amphibia</taxon>
        <taxon>Batrachia</taxon>
        <taxon>Anura</taxon>
        <taxon>Pipoidea</taxon>
        <taxon>Pipidae</taxon>
        <taxon>Xenopodinae</taxon>
        <taxon>Xenopus</taxon>
        <taxon>Xenopus</taxon>
    </lineage>
</organism>